<feature type="region of interest" description="Disordered" evidence="1">
    <location>
        <begin position="765"/>
        <end position="790"/>
    </location>
</feature>
<gene>
    <name evidence="3" type="ORF">DFQ27_005000</name>
</gene>
<feature type="compositionally biased region" description="Basic and acidic residues" evidence="1">
    <location>
        <begin position="345"/>
        <end position="357"/>
    </location>
</feature>
<evidence type="ECO:0000256" key="1">
    <source>
        <dbReference type="SAM" id="MobiDB-lite"/>
    </source>
</evidence>
<comment type="caution">
    <text evidence="3">The sequence shown here is derived from an EMBL/GenBank/DDBJ whole genome shotgun (WGS) entry which is preliminary data.</text>
</comment>
<dbReference type="EMBL" id="JAAAJB010000351">
    <property type="protein sequence ID" value="KAG0257662.1"/>
    <property type="molecule type" value="Genomic_DNA"/>
</dbReference>
<evidence type="ECO:0000256" key="2">
    <source>
        <dbReference type="SAM" id="Phobius"/>
    </source>
</evidence>
<feature type="compositionally biased region" description="Pro residues" evidence="1">
    <location>
        <begin position="206"/>
        <end position="219"/>
    </location>
</feature>
<dbReference type="Proteomes" id="UP000807716">
    <property type="component" value="Unassembled WGS sequence"/>
</dbReference>
<keyword evidence="4" id="KW-1185">Reference proteome</keyword>
<evidence type="ECO:0000313" key="3">
    <source>
        <dbReference type="EMBL" id="KAG0257662.1"/>
    </source>
</evidence>
<feature type="compositionally biased region" description="Pro residues" evidence="1">
    <location>
        <begin position="168"/>
        <end position="184"/>
    </location>
</feature>
<feature type="region of interest" description="Disordered" evidence="1">
    <location>
        <begin position="821"/>
        <end position="840"/>
    </location>
</feature>
<keyword evidence="2" id="KW-0812">Transmembrane</keyword>
<reference evidence="3" key="1">
    <citation type="journal article" date="2020" name="Fungal Divers.">
        <title>Resolving the Mortierellaceae phylogeny through synthesis of multi-gene phylogenetics and phylogenomics.</title>
        <authorList>
            <person name="Vandepol N."/>
            <person name="Liber J."/>
            <person name="Desiro A."/>
            <person name="Na H."/>
            <person name="Kennedy M."/>
            <person name="Barry K."/>
            <person name="Grigoriev I.V."/>
            <person name="Miller A.N."/>
            <person name="O'Donnell K."/>
            <person name="Stajich J.E."/>
            <person name="Bonito G."/>
        </authorList>
    </citation>
    <scope>NUCLEOTIDE SEQUENCE</scope>
    <source>
        <strain evidence="3">BC1065</strain>
    </source>
</reference>
<dbReference type="AlphaFoldDB" id="A0A9P6Q242"/>
<feature type="region of interest" description="Disordered" evidence="1">
    <location>
        <begin position="603"/>
        <end position="663"/>
    </location>
</feature>
<evidence type="ECO:0000313" key="4">
    <source>
        <dbReference type="Proteomes" id="UP000807716"/>
    </source>
</evidence>
<keyword evidence="2" id="KW-0472">Membrane</keyword>
<feature type="compositionally biased region" description="Basic and acidic residues" evidence="1">
    <location>
        <begin position="701"/>
        <end position="711"/>
    </location>
</feature>
<sequence>MATSPSDHVAQRHRLLHRCPTAAAARRRFLLRSITLGAMVLAPLTVVEGIQCTSPSYPAVYKAGSRQEVSWKLDSADLQAAKTRLSAYIYCMDRAGPNGGMWRQVDTLFDLKPVEFGPSVAFTVPPCGVNYGGGDGAVRVVSWRYDDWGMGSQETQCRYQIMAAASEPNPPSPPTTVPPKPTPPKTTDELEPPIPTVGPPVSTQIPNPPTVPPPPPPPQSTTQTTQPASMGGRTTSIVTPGYTPTNNGPGAVSPSDVPLPPLPPMPPMPDGPTGVGPQDDEENRRAFIQSLVGGLSGVGVVVVIVALVLRQRRRRHRDSPSTASSRGDLNGPSDGLRAMKGRLRGKTDPNSRFHRMEDEDDEGDDHRGGASGSTGGDRHFNESEKMMAVANFNNSRGNKLSILTTAQDPEKSAMALKRQSGSVRIPVNLMDMEVDGSMQMPLTPTTTAYRVSLGSALPPLIKPPALAHVGSDVALSDAQKWSMLLTQGRRQSYTSSRDDYSFMQQGYLDDFAEQEDDSSIRHAAALRPGEMARRDSQMMQSLGSSGVGLEDSDLFLPGSGRGVGGRGSSGASIMSEDMDDVASVGTEDASSVVKRYWAAGTAARAERVEERRRELAREQLERRQGTRPAGGNGGAGPINSSSDSVATARPPPRPPRAVGVPSKSTAALNLTSETLIGSCPTVGVDMHSRTSTMLLREDWESTDSKMADRGSSRVGTLTTHWTTGTSSSRRRSSATTGASLSTGSRRASSMMSADHLHYRMMMHPLYPRQPRPSSGERPLQQRQRLGRSASISSSFTLSSFGSSGRNTRLYSYTHGAGAYHHHHLHPTDNPNGRPFLHPLEPLPPTAYYPSHYHHPEDPFQDSASAYAYTLDEDGTSSQAPTHLSIVSSSVDSSAVLATDPFKTFDSNNLIED</sequence>
<feature type="compositionally biased region" description="Polar residues" evidence="1">
    <location>
        <begin position="232"/>
        <end position="248"/>
    </location>
</feature>
<feature type="compositionally biased region" description="Basic and acidic residues" evidence="1">
    <location>
        <begin position="604"/>
        <end position="624"/>
    </location>
</feature>
<feature type="compositionally biased region" description="Pro residues" evidence="1">
    <location>
        <begin position="257"/>
        <end position="270"/>
    </location>
</feature>
<accession>A0A9P6Q242</accession>
<feature type="compositionally biased region" description="Low complexity" evidence="1">
    <location>
        <begin position="715"/>
        <end position="746"/>
    </location>
</feature>
<organism evidence="3 4">
    <name type="scientific">Actinomortierella ambigua</name>
    <dbReference type="NCBI Taxonomy" id="1343610"/>
    <lineage>
        <taxon>Eukaryota</taxon>
        <taxon>Fungi</taxon>
        <taxon>Fungi incertae sedis</taxon>
        <taxon>Mucoromycota</taxon>
        <taxon>Mortierellomycotina</taxon>
        <taxon>Mortierellomycetes</taxon>
        <taxon>Mortierellales</taxon>
        <taxon>Mortierellaceae</taxon>
        <taxon>Actinomortierella</taxon>
    </lineage>
</organism>
<dbReference type="OrthoDB" id="2419147at2759"/>
<feature type="compositionally biased region" description="Low complexity" evidence="1">
    <location>
        <begin position="637"/>
        <end position="648"/>
    </location>
</feature>
<protein>
    <submittedName>
        <fullName evidence="3">Uncharacterized protein</fullName>
    </submittedName>
</protein>
<feature type="transmembrane region" description="Helical" evidence="2">
    <location>
        <begin position="287"/>
        <end position="309"/>
    </location>
</feature>
<feature type="region of interest" description="Disordered" evidence="1">
    <location>
        <begin position="165"/>
        <end position="280"/>
    </location>
</feature>
<keyword evidence="2" id="KW-1133">Transmembrane helix</keyword>
<feature type="region of interest" description="Disordered" evidence="1">
    <location>
        <begin position="312"/>
        <end position="380"/>
    </location>
</feature>
<feature type="region of interest" description="Disordered" evidence="1">
    <location>
        <begin position="701"/>
        <end position="749"/>
    </location>
</feature>
<name>A0A9P6Q242_9FUNG</name>
<proteinExistence type="predicted"/>